<gene>
    <name evidence="2" type="ORF">EIK76_00040</name>
</gene>
<dbReference type="Pfam" id="PF04449">
    <property type="entry name" value="Fimbrial_CS1"/>
    <property type="match status" value="1"/>
</dbReference>
<dbReference type="Proteomes" id="UP000276260">
    <property type="component" value="Unassembled WGS sequence"/>
</dbReference>
<feature type="chain" id="PRO_5018765136" description="Fimbrial assembly protein" evidence="1">
    <location>
        <begin position="22"/>
        <end position="162"/>
    </location>
</feature>
<evidence type="ECO:0000313" key="2">
    <source>
        <dbReference type="EMBL" id="RRJ22512.1"/>
    </source>
</evidence>
<dbReference type="GO" id="GO:0009289">
    <property type="term" value="C:pilus"/>
    <property type="evidence" value="ECO:0007669"/>
    <property type="project" value="InterPro"/>
</dbReference>
<dbReference type="OrthoDB" id="6631372at2"/>
<reference evidence="2 3" key="1">
    <citation type="submission" date="2018-11" db="EMBL/GenBank/DDBJ databases">
        <title>Draft genome analysis of Rheinheimera mesophila isolated from an industrial waste site.</title>
        <authorList>
            <person name="Yu Q."/>
            <person name="Qi Y."/>
            <person name="Zhang H."/>
            <person name="Lu Y."/>
            <person name="Pu J."/>
        </authorList>
    </citation>
    <scope>NUCLEOTIDE SEQUENCE [LARGE SCALE GENOMIC DNA]</scope>
    <source>
        <strain evidence="2 3">IITR13</strain>
    </source>
</reference>
<dbReference type="AlphaFoldDB" id="A0A3P3QMN9"/>
<keyword evidence="1" id="KW-0732">Signal</keyword>
<evidence type="ECO:0000256" key="1">
    <source>
        <dbReference type="SAM" id="SignalP"/>
    </source>
</evidence>
<dbReference type="RefSeq" id="WP_046520909.1">
    <property type="nucleotide sequence ID" value="NZ_LAVS01000087.1"/>
</dbReference>
<evidence type="ECO:0000313" key="3">
    <source>
        <dbReference type="Proteomes" id="UP000276260"/>
    </source>
</evidence>
<keyword evidence="3" id="KW-1185">Reference proteome</keyword>
<dbReference type="EMBL" id="RRCF01000001">
    <property type="protein sequence ID" value="RRJ22512.1"/>
    <property type="molecule type" value="Genomic_DNA"/>
</dbReference>
<sequence length="162" mass="18065">MIKIHSIIAFLLLSTSHILSANDIIEHKVKVVVELPNPNFIVRPPTGNNWLYETQTMHWDMVGNRHSAIRQQLYIESSLGPVTARLYNEAELVGINDRIPLNVRINSVLLTTTAQQILNSQDSHAGRLVPVHISIQPAPSGTQYQPGTYLGQVNLVFDILSP</sequence>
<protein>
    <recommendedName>
        <fullName evidence="4">Fimbrial assembly protein</fullName>
    </recommendedName>
</protein>
<comment type="caution">
    <text evidence="2">The sequence shown here is derived from an EMBL/GenBank/DDBJ whole genome shotgun (WGS) entry which is preliminary data.</text>
</comment>
<dbReference type="Gene3D" id="2.60.40.2040">
    <property type="entry name" value="CFA/I fimbrial subunit E, pilin domain"/>
    <property type="match status" value="1"/>
</dbReference>
<feature type="signal peptide" evidence="1">
    <location>
        <begin position="1"/>
        <end position="21"/>
    </location>
</feature>
<proteinExistence type="predicted"/>
<dbReference type="InterPro" id="IPR007540">
    <property type="entry name" value="Fimbrial_CS1-type"/>
</dbReference>
<name>A0A3P3QMN9_9GAMM</name>
<organism evidence="2 3">
    <name type="scientific">Rheinheimera mesophila</name>
    <dbReference type="NCBI Taxonomy" id="1547515"/>
    <lineage>
        <taxon>Bacteria</taxon>
        <taxon>Pseudomonadati</taxon>
        <taxon>Pseudomonadota</taxon>
        <taxon>Gammaproteobacteria</taxon>
        <taxon>Chromatiales</taxon>
        <taxon>Chromatiaceae</taxon>
        <taxon>Rheinheimera</taxon>
    </lineage>
</organism>
<evidence type="ECO:0008006" key="4">
    <source>
        <dbReference type="Google" id="ProtNLM"/>
    </source>
</evidence>
<accession>A0A3P3QMN9</accession>